<dbReference type="InterPro" id="IPR010917">
    <property type="entry name" value="TonB_rcpt_CS"/>
</dbReference>
<evidence type="ECO:0000256" key="6">
    <source>
        <dbReference type="ARBA" id="ARBA00023077"/>
    </source>
</evidence>
<organism evidence="13 14">
    <name type="scientific">Thiohalorhabdus methylotrophus</name>
    <dbReference type="NCBI Taxonomy" id="3242694"/>
    <lineage>
        <taxon>Bacteria</taxon>
        <taxon>Pseudomonadati</taxon>
        <taxon>Pseudomonadota</taxon>
        <taxon>Gammaproteobacteria</taxon>
        <taxon>Thiohalorhabdales</taxon>
        <taxon>Thiohalorhabdaceae</taxon>
        <taxon>Thiohalorhabdus</taxon>
    </lineage>
</organism>
<dbReference type="InterPro" id="IPR037066">
    <property type="entry name" value="Plug_dom_sf"/>
</dbReference>
<keyword evidence="2 9" id="KW-0813">Transport</keyword>
<keyword evidence="4 9" id="KW-0812">Transmembrane</keyword>
<accession>A0ABV4TV61</accession>
<dbReference type="Pfam" id="PF07715">
    <property type="entry name" value="Plug"/>
    <property type="match status" value="1"/>
</dbReference>
<reference evidence="13 14" key="1">
    <citation type="submission" date="2024-08" db="EMBL/GenBank/DDBJ databases">
        <title>Whole-genome sequencing of halo(alkali)philic microorganisms from hypersaline lakes.</title>
        <authorList>
            <person name="Sorokin D.Y."/>
            <person name="Merkel A.Y."/>
            <person name="Messina E."/>
            <person name="Yakimov M."/>
        </authorList>
    </citation>
    <scope>NUCLEOTIDE SEQUENCE [LARGE SCALE GENOMIC DNA]</scope>
    <source>
        <strain evidence="13 14">Cl-TMA</strain>
    </source>
</reference>
<feature type="signal peptide" evidence="11">
    <location>
        <begin position="1"/>
        <end position="28"/>
    </location>
</feature>
<dbReference type="InterPro" id="IPR036942">
    <property type="entry name" value="Beta-barrel_TonB_sf"/>
</dbReference>
<keyword evidence="13" id="KW-0675">Receptor</keyword>
<evidence type="ECO:0000256" key="2">
    <source>
        <dbReference type="ARBA" id="ARBA00022448"/>
    </source>
</evidence>
<gene>
    <name evidence="13" type="ORF">ACERLL_06445</name>
</gene>
<feature type="chain" id="PRO_5046948100" evidence="11">
    <location>
        <begin position="29"/>
        <end position="659"/>
    </location>
</feature>
<protein>
    <submittedName>
        <fullName evidence="13">TonB-dependent receptor plug domain-containing protein</fullName>
    </submittedName>
</protein>
<dbReference type="PROSITE" id="PS52016">
    <property type="entry name" value="TONB_DEPENDENT_REC_3"/>
    <property type="match status" value="1"/>
</dbReference>
<proteinExistence type="inferred from homology"/>
<sequence>MHPVFPKQRAAAPLFLAITALVPAAASAQGSESASLDAISVEAARPSLMFELEEHGHAVEVISRADLDRANVDDLGQALQMFAPGLYVAPRSGRADYVNVSLQGSRAKDILWLVDGVRVNNRLYGSTTPLDTLSTHMVKRIEVIKGAESLFYGTQAVAGVVNVITRDPRSRASGQVSASAGTLKEGALSAWGAGGSENHQVLAFARRDGSKGFQPFPDGAYEPNARKDDRGYDRLTAGLKSRHDLGAAGNVQLFLQRNEADLDYARPYNQHHASNDRTEHLAYVNWDRQWGRRFALEAQAYWHEWWTDFTRVGLDGSGNKQTLYKDEEWGFEEYGARATARFFQADGSTWVLGADYHEYYGEDYVLRIDQEREAVAAVYGQYRPHLSFAPRTDLALGVRYHDAEKGGEKTVWNLSGRRPLPGGTHFRASTGTAFRLPTAYEQFVDDPCCAAGNPDLDAEESFSVNGGFGGSHRLGGGNSLTWEASGFYRRIKDLVQVEGDTFVNADNRVISKGAEGKLGLRLGRRWRGQVAATYTEATERGSSEQIDEIPRSFLKALLGYDTPGGVTGGQLTALYVGKVANTVAGSRETYGRYWVFDLSAYRHLDAARRHRLGLRLENLLDRRYASQLGSGVRAASGDDYAYRYLGTPRNLQATYTYSF</sequence>
<dbReference type="EMBL" id="JBGUAW010000004">
    <property type="protein sequence ID" value="MFA9460466.1"/>
    <property type="molecule type" value="Genomic_DNA"/>
</dbReference>
<keyword evidence="14" id="KW-1185">Reference proteome</keyword>
<feature type="short sequence motif" description="TonB C-terminal box" evidence="10">
    <location>
        <begin position="642"/>
        <end position="659"/>
    </location>
</feature>
<evidence type="ECO:0000256" key="10">
    <source>
        <dbReference type="PROSITE-ProRule" id="PRU10144"/>
    </source>
</evidence>
<keyword evidence="3 9" id="KW-1134">Transmembrane beta strand</keyword>
<evidence type="ECO:0000256" key="4">
    <source>
        <dbReference type="ARBA" id="ARBA00022692"/>
    </source>
</evidence>
<evidence type="ECO:0000256" key="11">
    <source>
        <dbReference type="SAM" id="SignalP"/>
    </source>
</evidence>
<dbReference type="PROSITE" id="PS01156">
    <property type="entry name" value="TONB_DEPENDENT_REC_2"/>
    <property type="match status" value="1"/>
</dbReference>
<dbReference type="Gene3D" id="2.40.170.20">
    <property type="entry name" value="TonB-dependent receptor, beta-barrel domain"/>
    <property type="match status" value="1"/>
</dbReference>
<dbReference type="InterPro" id="IPR012910">
    <property type="entry name" value="Plug_dom"/>
</dbReference>
<feature type="domain" description="TonB-dependent receptor plug" evidence="12">
    <location>
        <begin position="54"/>
        <end position="160"/>
    </location>
</feature>
<comment type="subcellular location">
    <subcellularLocation>
        <location evidence="1 9">Cell outer membrane</location>
        <topology evidence="1 9">Multi-pass membrane protein</topology>
    </subcellularLocation>
</comment>
<evidence type="ECO:0000256" key="9">
    <source>
        <dbReference type="PROSITE-ProRule" id="PRU01360"/>
    </source>
</evidence>
<evidence type="ECO:0000313" key="14">
    <source>
        <dbReference type="Proteomes" id="UP001575181"/>
    </source>
</evidence>
<dbReference type="InterPro" id="IPR039426">
    <property type="entry name" value="TonB-dep_rcpt-like"/>
</dbReference>
<evidence type="ECO:0000256" key="7">
    <source>
        <dbReference type="ARBA" id="ARBA00023136"/>
    </source>
</evidence>
<keyword evidence="7 9" id="KW-0472">Membrane</keyword>
<dbReference type="CDD" id="cd01347">
    <property type="entry name" value="ligand_gated_channel"/>
    <property type="match status" value="1"/>
</dbReference>
<dbReference type="Gene3D" id="2.170.130.10">
    <property type="entry name" value="TonB-dependent receptor, plug domain"/>
    <property type="match status" value="1"/>
</dbReference>
<comment type="similarity">
    <text evidence="9">Belongs to the TonB-dependent receptor family.</text>
</comment>
<keyword evidence="8 9" id="KW-0998">Cell outer membrane</keyword>
<evidence type="ECO:0000256" key="3">
    <source>
        <dbReference type="ARBA" id="ARBA00022452"/>
    </source>
</evidence>
<evidence type="ECO:0000256" key="5">
    <source>
        <dbReference type="ARBA" id="ARBA00022729"/>
    </source>
</evidence>
<name>A0ABV4TV61_9GAMM</name>
<keyword evidence="6" id="KW-0798">TonB box</keyword>
<dbReference type="PANTHER" id="PTHR30069">
    <property type="entry name" value="TONB-DEPENDENT OUTER MEMBRANE RECEPTOR"/>
    <property type="match status" value="1"/>
</dbReference>
<keyword evidence="5 11" id="KW-0732">Signal</keyword>
<dbReference type="Proteomes" id="UP001575181">
    <property type="component" value="Unassembled WGS sequence"/>
</dbReference>
<dbReference type="SUPFAM" id="SSF56935">
    <property type="entry name" value="Porins"/>
    <property type="match status" value="1"/>
</dbReference>
<evidence type="ECO:0000259" key="12">
    <source>
        <dbReference type="Pfam" id="PF07715"/>
    </source>
</evidence>
<dbReference type="PANTHER" id="PTHR30069:SF29">
    <property type="entry name" value="HEMOGLOBIN AND HEMOGLOBIN-HAPTOGLOBIN-BINDING PROTEIN 1-RELATED"/>
    <property type="match status" value="1"/>
</dbReference>
<evidence type="ECO:0000313" key="13">
    <source>
        <dbReference type="EMBL" id="MFA9460466.1"/>
    </source>
</evidence>
<dbReference type="RefSeq" id="WP_373655251.1">
    <property type="nucleotide sequence ID" value="NZ_JBGUAW010000004.1"/>
</dbReference>
<evidence type="ECO:0000256" key="1">
    <source>
        <dbReference type="ARBA" id="ARBA00004571"/>
    </source>
</evidence>
<evidence type="ECO:0000256" key="8">
    <source>
        <dbReference type="ARBA" id="ARBA00023237"/>
    </source>
</evidence>
<comment type="caution">
    <text evidence="13">The sequence shown here is derived from an EMBL/GenBank/DDBJ whole genome shotgun (WGS) entry which is preliminary data.</text>
</comment>